<dbReference type="EnsemblPlants" id="AET2Gv21237200.3">
    <property type="protein sequence ID" value="AET2Gv21237200.3"/>
    <property type="gene ID" value="AET2Gv21237200"/>
</dbReference>
<keyword evidence="2" id="KW-1185">Reference proteome</keyword>
<dbReference type="Gramene" id="AET2Gv21237200.3">
    <property type="protein sequence ID" value="AET2Gv21237200.3"/>
    <property type="gene ID" value="AET2Gv21237200"/>
</dbReference>
<protein>
    <submittedName>
        <fullName evidence="1">Uncharacterized protein</fullName>
    </submittedName>
</protein>
<reference evidence="2" key="1">
    <citation type="journal article" date="2014" name="Science">
        <title>Ancient hybridizations among the ancestral genomes of bread wheat.</title>
        <authorList>
            <consortium name="International Wheat Genome Sequencing Consortium,"/>
            <person name="Marcussen T."/>
            <person name="Sandve S.R."/>
            <person name="Heier L."/>
            <person name="Spannagl M."/>
            <person name="Pfeifer M."/>
            <person name="Jakobsen K.S."/>
            <person name="Wulff B.B."/>
            <person name="Steuernagel B."/>
            <person name="Mayer K.F."/>
            <person name="Olsen O.A."/>
        </authorList>
    </citation>
    <scope>NUCLEOTIDE SEQUENCE [LARGE SCALE GENOMIC DNA]</scope>
    <source>
        <strain evidence="2">cv. AL8/78</strain>
    </source>
</reference>
<dbReference type="AlphaFoldDB" id="A0A453DGR8"/>
<evidence type="ECO:0000313" key="2">
    <source>
        <dbReference type="Proteomes" id="UP000015105"/>
    </source>
</evidence>
<reference evidence="2" key="2">
    <citation type="journal article" date="2017" name="Nat. Plants">
        <title>The Aegilops tauschii genome reveals multiple impacts of transposons.</title>
        <authorList>
            <person name="Zhao G."/>
            <person name="Zou C."/>
            <person name="Li K."/>
            <person name="Wang K."/>
            <person name="Li T."/>
            <person name="Gao L."/>
            <person name="Zhang X."/>
            <person name="Wang H."/>
            <person name="Yang Z."/>
            <person name="Liu X."/>
            <person name="Jiang W."/>
            <person name="Mao L."/>
            <person name="Kong X."/>
            <person name="Jiao Y."/>
            <person name="Jia J."/>
        </authorList>
    </citation>
    <scope>NUCLEOTIDE SEQUENCE [LARGE SCALE GENOMIC DNA]</scope>
    <source>
        <strain evidence="2">cv. AL8/78</strain>
    </source>
</reference>
<proteinExistence type="predicted"/>
<accession>A0A453DGR8</accession>
<reference evidence="1" key="5">
    <citation type="journal article" date="2021" name="G3 (Bethesda)">
        <title>Aegilops tauschii genome assembly Aet v5.0 features greater sequence contiguity and improved annotation.</title>
        <authorList>
            <person name="Wang L."/>
            <person name="Zhu T."/>
            <person name="Rodriguez J.C."/>
            <person name="Deal K.R."/>
            <person name="Dubcovsky J."/>
            <person name="McGuire P.E."/>
            <person name="Lux T."/>
            <person name="Spannagl M."/>
            <person name="Mayer K.F.X."/>
            <person name="Baldrich P."/>
            <person name="Meyers B.C."/>
            <person name="Huo N."/>
            <person name="Gu Y.Q."/>
            <person name="Zhou H."/>
            <person name="Devos K.M."/>
            <person name="Bennetzen J.L."/>
            <person name="Unver T."/>
            <person name="Budak H."/>
            <person name="Gulick P.J."/>
            <person name="Galiba G."/>
            <person name="Kalapos B."/>
            <person name="Nelson D.R."/>
            <person name="Li P."/>
            <person name="You F.M."/>
            <person name="Luo M.C."/>
            <person name="Dvorak J."/>
        </authorList>
    </citation>
    <scope>NUCLEOTIDE SEQUENCE [LARGE SCALE GENOMIC DNA]</scope>
    <source>
        <strain evidence="1">cv. AL8/78</strain>
    </source>
</reference>
<organism evidence="1 2">
    <name type="scientific">Aegilops tauschii subsp. strangulata</name>
    <name type="common">Goatgrass</name>
    <dbReference type="NCBI Taxonomy" id="200361"/>
    <lineage>
        <taxon>Eukaryota</taxon>
        <taxon>Viridiplantae</taxon>
        <taxon>Streptophyta</taxon>
        <taxon>Embryophyta</taxon>
        <taxon>Tracheophyta</taxon>
        <taxon>Spermatophyta</taxon>
        <taxon>Magnoliopsida</taxon>
        <taxon>Liliopsida</taxon>
        <taxon>Poales</taxon>
        <taxon>Poaceae</taxon>
        <taxon>BOP clade</taxon>
        <taxon>Pooideae</taxon>
        <taxon>Triticodae</taxon>
        <taxon>Triticeae</taxon>
        <taxon>Triticinae</taxon>
        <taxon>Aegilops</taxon>
    </lineage>
</organism>
<reference evidence="1" key="3">
    <citation type="journal article" date="2017" name="Nature">
        <title>Genome sequence of the progenitor of the wheat D genome Aegilops tauschii.</title>
        <authorList>
            <person name="Luo M.C."/>
            <person name="Gu Y.Q."/>
            <person name="Puiu D."/>
            <person name="Wang H."/>
            <person name="Twardziok S.O."/>
            <person name="Deal K.R."/>
            <person name="Huo N."/>
            <person name="Zhu T."/>
            <person name="Wang L."/>
            <person name="Wang Y."/>
            <person name="McGuire P.E."/>
            <person name="Liu S."/>
            <person name="Long H."/>
            <person name="Ramasamy R.K."/>
            <person name="Rodriguez J.C."/>
            <person name="Van S.L."/>
            <person name="Yuan L."/>
            <person name="Wang Z."/>
            <person name="Xia Z."/>
            <person name="Xiao L."/>
            <person name="Anderson O.D."/>
            <person name="Ouyang S."/>
            <person name="Liang Y."/>
            <person name="Zimin A.V."/>
            <person name="Pertea G."/>
            <person name="Qi P."/>
            <person name="Bennetzen J.L."/>
            <person name="Dai X."/>
            <person name="Dawson M.W."/>
            <person name="Muller H.G."/>
            <person name="Kugler K."/>
            <person name="Rivarola-Duarte L."/>
            <person name="Spannagl M."/>
            <person name="Mayer K.F.X."/>
            <person name="Lu F.H."/>
            <person name="Bevan M.W."/>
            <person name="Leroy P."/>
            <person name="Li P."/>
            <person name="You F.M."/>
            <person name="Sun Q."/>
            <person name="Liu Z."/>
            <person name="Lyons E."/>
            <person name="Wicker T."/>
            <person name="Salzberg S.L."/>
            <person name="Devos K.M."/>
            <person name="Dvorak J."/>
        </authorList>
    </citation>
    <scope>NUCLEOTIDE SEQUENCE [LARGE SCALE GENOMIC DNA]</scope>
    <source>
        <strain evidence="1">cv. AL8/78</strain>
    </source>
</reference>
<sequence length="107" mass="12488">MLIVGRAKDFILLQSKVFLLMYNNTVEPLTLLTFTCFRDHQANRRGQVECSGSAYGGRLVAVESVIVRLLCELHQRFSFDHYVFLCGQFVLPMLLRKRDYYYIYPGL</sequence>
<dbReference type="Proteomes" id="UP000015105">
    <property type="component" value="Chromosome 2D"/>
</dbReference>
<reference evidence="1" key="4">
    <citation type="submission" date="2019-03" db="UniProtKB">
        <authorList>
            <consortium name="EnsemblPlants"/>
        </authorList>
    </citation>
    <scope>IDENTIFICATION</scope>
</reference>
<evidence type="ECO:0000313" key="1">
    <source>
        <dbReference type="EnsemblPlants" id="AET2Gv21237200.3"/>
    </source>
</evidence>
<name>A0A453DGR8_AEGTS</name>